<evidence type="ECO:0000313" key="1">
    <source>
        <dbReference type="EMBL" id="ANW01154.1"/>
    </source>
</evidence>
<dbReference type="Proteomes" id="UP000092839">
    <property type="component" value="Chromosome"/>
</dbReference>
<proteinExistence type="predicted"/>
<keyword evidence="2" id="KW-1185">Reference proteome</keyword>
<gene>
    <name evidence="1" type="ORF">LMTR13_14215</name>
</gene>
<name>A0A1B1UEG6_9BRAD</name>
<reference evidence="1 2" key="1">
    <citation type="submission" date="2016-07" db="EMBL/GenBank/DDBJ databases">
        <title>Complete genome sequence of Bradyrhizobium icense LMTR 13T, a potential inoculant strain isolated from lima bean (Phaseolus lunatus) in Peru.</title>
        <authorList>
            <person name="Ormeno-Orrillo E."/>
            <person name="Duran D."/>
            <person name="Rogel M.A."/>
            <person name="Rey L."/>
            <person name="Imperial J."/>
            <person name="Ruiz-Argueso T."/>
            <person name="Martinez-Romero E."/>
        </authorList>
    </citation>
    <scope>NUCLEOTIDE SEQUENCE [LARGE SCALE GENOMIC DNA]</scope>
    <source>
        <strain evidence="1 2">LMTR 13</strain>
    </source>
</reference>
<dbReference type="RefSeq" id="WP_065728422.1">
    <property type="nucleotide sequence ID" value="NZ_CP016428.1"/>
</dbReference>
<accession>A0A1B1UEG6</accession>
<protein>
    <submittedName>
        <fullName evidence="1">Uncharacterized protein</fullName>
    </submittedName>
</protein>
<dbReference type="AlphaFoldDB" id="A0A1B1UEG6"/>
<organism evidence="1 2">
    <name type="scientific">Bradyrhizobium icense</name>
    <dbReference type="NCBI Taxonomy" id="1274631"/>
    <lineage>
        <taxon>Bacteria</taxon>
        <taxon>Pseudomonadati</taxon>
        <taxon>Pseudomonadota</taxon>
        <taxon>Alphaproteobacteria</taxon>
        <taxon>Hyphomicrobiales</taxon>
        <taxon>Nitrobacteraceae</taxon>
        <taxon>Bradyrhizobium</taxon>
    </lineage>
</organism>
<evidence type="ECO:0000313" key="2">
    <source>
        <dbReference type="Proteomes" id="UP000092839"/>
    </source>
</evidence>
<dbReference type="KEGG" id="bic:LMTR13_14215"/>
<sequence>MIVSRFAGDRDESLFGKAAVMFRAINAAGEVVQATREEAEAWVAAKSAACGGLQSPSGGLPSIA</sequence>
<dbReference type="EMBL" id="CP016428">
    <property type="protein sequence ID" value="ANW01154.1"/>
    <property type="molecule type" value="Genomic_DNA"/>
</dbReference>